<dbReference type="PROSITE" id="PS51257">
    <property type="entry name" value="PROKAR_LIPOPROTEIN"/>
    <property type="match status" value="1"/>
</dbReference>
<dbReference type="EMBL" id="LN515531">
    <property type="protein sequence ID" value="CEA14037.1"/>
    <property type="molecule type" value="Genomic_DNA"/>
</dbReference>
<dbReference type="Pfam" id="PF18933">
    <property type="entry name" value="PsbP_2"/>
    <property type="match status" value="1"/>
</dbReference>
<dbReference type="Proteomes" id="UP000606900">
    <property type="component" value="Unassembled WGS sequence"/>
</dbReference>
<evidence type="ECO:0000313" key="1">
    <source>
        <dbReference type="EMBL" id="CEA14037.1"/>
    </source>
</evidence>
<evidence type="ECO:0000313" key="2">
    <source>
        <dbReference type="EMBL" id="MBF4476062.1"/>
    </source>
</evidence>
<organism evidence="1">
    <name type="scientific">Methanobacterium formicicum</name>
    <dbReference type="NCBI Taxonomy" id="2162"/>
    <lineage>
        <taxon>Archaea</taxon>
        <taxon>Methanobacteriati</taxon>
        <taxon>Methanobacteriota</taxon>
        <taxon>Methanomada group</taxon>
        <taxon>Methanobacteria</taxon>
        <taxon>Methanobacteriales</taxon>
        <taxon>Methanobacteriaceae</taxon>
        <taxon>Methanobacterium</taxon>
    </lineage>
</organism>
<dbReference type="AlphaFoldDB" id="A0A090I9N1"/>
<sequence length="177" mass="19582">MLSKISSMGLVVLIVLFVVFLSGCTLFDDVKETESDGVNHFEGKGISFSAPNTWHSGQVKNESSDYLFTIGRGTGQNIDFISFHKGYSNKTLSEQFSSYRKGIINDNFTIYSEKELTVDGLPAYQITTLNVENIPLVTTGFIKNGILYTIYAIPSTGKNLTSIEPDLEMILNTFHAT</sequence>
<dbReference type="RefSeq" id="WP_048073147.1">
    <property type="nucleotide sequence ID" value="NZ_JADIIL010000038.1"/>
</dbReference>
<proteinExistence type="predicted"/>
<protein>
    <submittedName>
        <fullName evidence="1">Putative secreted protein</fullName>
    </submittedName>
</protein>
<reference evidence="2" key="2">
    <citation type="submission" date="2020-10" db="EMBL/GenBank/DDBJ databases">
        <title>Dehalococcoides mccartyi of a TCE/Cr reducing biochatode.</title>
        <authorList>
            <person name="Matturro B."/>
        </authorList>
    </citation>
    <scope>NUCLEOTIDE SEQUENCE</scope>
    <source>
        <strain evidence="2">Bin2</strain>
    </source>
</reference>
<accession>A0A090I9N1</accession>
<reference evidence="1" key="1">
    <citation type="submission" date="2014-08" db="EMBL/GenBank/DDBJ databases">
        <authorList>
            <person name="Wibberg D."/>
        </authorList>
    </citation>
    <scope>NUCLEOTIDE SEQUENCE</scope>
</reference>
<gene>
    <name evidence="1" type="ORF">DSM1535_1712</name>
    <name evidence="2" type="ORF">ISP06_11430</name>
</gene>
<dbReference type="EMBL" id="JADIIL010000038">
    <property type="protein sequence ID" value="MBF4476062.1"/>
    <property type="molecule type" value="Genomic_DNA"/>
</dbReference>
<dbReference type="KEGG" id="mfi:DSM1535_1712"/>
<dbReference type="PATRIC" id="fig|2162.9.peg.1758"/>
<name>A0A090I9N1_METFO</name>